<name>A0ABR2JUV6_9EUKA</name>
<comment type="caution">
    <text evidence="2">The sequence shown here is derived from an EMBL/GenBank/DDBJ whole genome shotgun (WGS) entry which is preliminary data.</text>
</comment>
<keyword evidence="1" id="KW-0472">Membrane</keyword>
<sequence length="181" mass="21227">MSGVGYSYFDSDILLGNYRINQRLMFGFGIGVGLIEFFGIILFLADTDFKINYFITIPVFVVMSSLYIAYSRPNYYKKYIDHYNKQWDGNSTKYINFQWKRSCCGYYKFNDRGIPNCPFEFTSGCSFIISDYLKPRFKEIFISSIVVLCLFLISIIGLIIYYYVEDSSSILEDIYILCDIF</sequence>
<evidence type="ECO:0000313" key="2">
    <source>
        <dbReference type="EMBL" id="KAK8882388.1"/>
    </source>
</evidence>
<feature type="transmembrane region" description="Helical" evidence="1">
    <location>
        <begin position="24"/>
        <end position="45"/>
    </location>
</feature>
<evidence type="ECO:0000256" key="1">
    <source>
        <dbReference type="SAM" id="Phobius"/>
    </source>
</evidence>
<dbReference type="Proteomes" id="UP001470230">
    <property type="component" value="Unassembled WGS sequence"/>
</dbReference>
<proteinExistence type="predicted"/>
<organism evidence="2 3">
    <name type="scientific">Tritrichomonas musculus</name>
    <dbReference type="NCBI Taxonomy" id="1915356"/>
    <lineage>
        <taxon>Eukaryota</taxon>
        <taxon>Metamonada</taxon>
        <taxon>Parabasalia</taxon>
        <taxon>Tritrichomonadida</taxon>
        <taxon>Tritrichomonadidae</taxon>
        <taxon>Tritrichomonas</taxon>
    </lineage>
</organism>
<evidence type="ECO:0008006" key="4">
    <source>
        <dbReference type="Google" id="ProtNLM"/>
    </source>
</evidence>
<accession>A0ABR2JUV6</accession>
<dbReference type="EMBL" id="JAPFFF010000009">
    <property type="protein sequence ID" value="KAK8882388.1"/>
    <property type="molecule type" value="Genomic_DNA"/>
</dbReference>
<dbReference type="SUPFAM" id="SSF48652">
    <property type="entry name" value="Tetraspanin"/>
    <property type="match status" value="1"/>
</dbReference>
<feature type="transmembrane region" description="Helical" evidence="1">
    <location>
        <begin position="51"/>
        <end position="70"/>
    </location>
</feature>
<evidence type="ECO:0000313" key="3">
    <source>
        <dbReference type="Proteomes" id="UP001470230"/>
    </source>
</evidence>
<protein>
    <recommendedName>
        <fullName evidence="4">Tetraspanin family protein</fullName>
    </recommendedName>
</protein>
<keyword evidence="1" id="KW-1133">Transmembrane helix</keyword>
<keyword evidence="1" id="KW-0812">Transmembrane</keyword>
<dbReference type="InterPro" id="IPR008952">
    <property type="entry name" value="Tetraspanin_EC2_sf"/>
</dbReference>
<feature type="transmembrane region" description="Helical" evidence="1">
    <location>
        <begin position="140"/>
        <end position="164"/>
    </location>
</feature>
<keyword evidence="3" id="KW-1185">Reference proteome</keyword>
<gene>
    <name evidence="2" type="ORF">M9Y10_045030</name>
</gene>
<reference evidence="2 3" key="1">
    <citation type="submission" date="2024-04" db="EMBL/GenBank/DDBJ databases">
        <title>Tritrichomonas musculus Genome.</title>
        <authorList>
            <person name="Alves-Ferreira E."/>
            <person name="Grigg M."/>
            <person name="Lorenzi H."/>
            <person name="Galac M."/>
        </authorList>
    </citation>
    <scope>NUCLEOTIDE SEQUENCE [LARGE SCALE GENOMIC DNA]</scope>
    <source>
        <strain evidence="2 3">EAF2021</strain>
    </source>
</reference>